<dbReference type="Proteomes" id="UP001492380">
    <property type="component" value="Unassembled WGS sequence"/>
</dbReference>
<dbReference type="InterPro" id="IPR051294">
    <property type="entry name" value="HORMA_MeioticProgression"/>
</dbReference>
<dbReference type="InterPro" id="IPR036570">
    <property type="entry name" value="HORMA_dom_sf"/>
</dbReference>
<evidence type="ECO:0000313" key="8">
    <source>
        <dbReference type="EMBL" id="KAK8238117.1"/>
    </source>
</evidence>
<evidence type="ECO:0000259" key="7">
    <source>
        <dbReference type="PROSITE" id="PS50815"/>
    </source>
</evidence>
<dbReference type="PROSITE" id="PS50815">
    <property type="entry name" value="HORMA"/>
    <property type="match status" value="1"/>
</dbReference>
<evidence type="ECO:0000313" key="9">
    <source>
        <dbReference type="Proteomes" id="UP001492380"/>
    </source>
</evidence>
<feature type="compositionally biased region" description="Low complexity" evidence="6">
    <location>
        <begin position="73"/>
        <end position="85"/>
    </location>
</feature>
<comment type="subcellular location">
    <subcellularLocation>
        <location evidence="2">Chromosome</location>
    </subcellularLocation>
    <subcellularLocation>
        <location evidence="1">Nucleus</location>
    </subcellularLocation>
</comment>
<feature type="compositionally biased region" description="Low complexity" evidence="6">
    <location>
        <begin position="22"/>
        <end position="47"/>
    </location>
</feature>
<evidence type="ECO:0000256" key="3">
    <source>
        <dbReference type="ARBA" id="ARBA00022454"/>
    </source>
</evidence>
<dbReference type="SUPFAM" id="SSF56019">
    <property type="entry name" value="The spindle assembly checkpoint protein mad2"/>
    <property type="match status" value="1"/>
</dbReference>
<evidence type="ECO:0000256" key="1">
    <source>
        <dbReference type="ARBA" id="ARBA00004123"/>
    </source>
</evidence>
<evidence type="ECO:0000256" key="6">
    <source>
        <dbReference type="SAM" id="MobiDB-lite"/>
    </source>
</evidence>
<feature type="region of interest" description="Disordered" evidence="6">
    <location>
        <begin position="618"/>
        <end position="684"/>
    </location>
</feature>
<accession>A0ABR1YT99</accession>
<sequence>MANKQRTRSKQAAASGSTKSVPKATKAAPTSSASGPKPTTSASSTSGQKPTTSASSTSGPKPTTSASSTSGQKPTTSASSTSPKVSAEQSVQLVQSLLHAGISCVAYLRQLFPEACFMQRNYENRDDHWDYDEWVAGNKGKNPDTMRRGSVVPVLKRETHREADRILDWLEKGVFDALRKGYLKNFQFQILQNQDRPAEVMETYDFRVRYAENTGEALVEIGMSDGKQASIASARIGFSQMIKKLTLYTPTLADLPRQRSVRIQLGYNDDCPLDYEAPGFVAGTSDKLAFPSGEGWARKIVSMGEMVTGRHGLSLRINHLEQRDPTVPETEIPTNLAHDDITELLDDTPAENFEPQDERMAHKEASDISERSYLKTALQDTLADDNSPDTQPLNVSSQNLELQGMLAKQQEVRELSTNKRAALERTIANDGLSSPLQRRSTGIDLRGLGSSDKIKCECGWEGEDADQMLQCQLCETWQHAFCYGYLGRSDLRMPKDRFCYTCLTKGEEPKLLRDLQSMALMRCGIRHIKRVGFTDDSSFAKGLGIDRQSATRLSSFLREKKYLVPVPGQKKTAKASAQGPCQIVGSGTAHRDMMDECFDPFKSIEFLYVPRSKPTTTLASSAASSQSYPAVRSSRKGKERATSQVVPPSSNHPPTRPMAPVATMQTPSRKRRSTEDWVEEVGRRVTPKRACKNSVSNGFADITYLSSPMGASVYEETETE</sequence>
<feature type="region of interest" description="Disordered" evidence="6">
    <location>
        <begin position="1"/>
        <end position="85"/>
    </location>
</feature>
<keyword evidence="3" id="KW-0158">Chromosome</keyword>
<keyword evidence="4" id="KW-0539">Nucleus</keyword>
<dbReference type="InterPro" id="IPR011011">
    <property type="entry name" value="Znf_FYVE_PHD"/>
</dbReference>
<gene>
    <name evidence="8" type="ORF">HDK90DRAFT_482388</name>
</gene>
<dbReference type="InterPro" id="IPR013083">
    <property type="entry name" value="Znf_RING/FYVE/PHD"/>
</dbReference>
<reference evidence="8 9" key="1">
    <citation type="submission" date="2024-04" db="EMBL/GenBank/DDBJ databases">
        <title>Phyllosticta paracitricarpa is synonymous to the EU quarantine fungus P. citricarpa based on phylogenomic analyses.</title>
        <authorList>
            <consortium name="Lawrence Berkeley National Laboratory"/>
            <person name="Van Ingen-Buijs V.A."/>
            <person name="Van Westerhoven A.C."/>
            <person name="Haridas S."/>
            <person name="Skiadas P."/>
            <person name="Martin F."/>
            <person name="Groenewald J.Z."/>
            <person name="Crous P.W."/>
            <person name="Seidl M.F."/>
        </authorList>
    </citation>
    <scope>NUCLEOTIDE SEQUENCE [LARGE SCALE GENOMIC DNA]</scope>
    <source>
        <strain evidence="8 9">CBS 123374</strain>
    </source>
</reference>
<dbReference type="InterPro" id="IPR003511">
    <property type="entry name" value="HORMA_dom"/>
</dbReference>
<dbReference type="Gene3D" id="3.30.40.10">
    <property type="entry name" value="Zinc/RING finger domain, C3HC4 (zinc finger)"/>
    <property type="match status" value="1"/>
</dbReference>
<evidence type="ECO:0000256" key="2">
    <source>
        <dbReference type="ARBA" id="ARBA00004286"/>
    </source>
</evidence>
<organism evidence="8 9">
    <name type="scientific">Phyllosticta capitalensis</name>
    <dbReference type="NCBI Taxonomy" id="121624"/>
    <lineage>
        <taxon>Eukaryota</taxon>
        <taxon>Fungi</taxon>
        <taxon>Dikarya</taxon>
        <taxon>Ascomycota</taxon>
        <taxon>Pezizomycotina</taxon>
        <taxon>Dothideomycetes</taxon>
        <taxon>Dothideomycetes incertae sedis</taxon>
        <taxon>Botryosphaeriales</taxon>
        <taxon>Phyllostictaceae</taxon>
        <taxon>Phyllosticta</taxon>
    </lineage>
</organism>
<dbReference type="EMBL" id="JBBWRZ010000004">
    <property type="protein sequence ID" value="KAK8238117.1"/>
    <property type="molecule type" value="Genomic_DNA"/>
</dbReference>
<dbReference type="PANTHER" id="PTHR48225">
    <property type="entry name" value="HORMA DOMAIN-CONTAINING PROTEIN 1"/>
    <property type="match status" value="1"/>
</dbReference>
<dbReference type="PANTHER" id="PTHR48225:SF7">
    <property type="entry name" value="MEIOSIS-SPECIFIC PROTEIN HOP1"/>
    <property type="match status" value="1"/>
</dbReference>
<feature type="compositionally biased region" description="Polar residues" evidence="6">
    <location>
        <begin position="48"/>
        <end position="72"/>
    </location>
</feature>
<keyword evidence="9" id="KW-1185">Reference proteome</keyword>
<evidence type="ECO:0000256" key="5">
    <source>
        <dbReference type="ARBA" id="ARBA00023254"/>
    </source>
</evidence>
<comment type="caution">
    <text evidence="8">The sequence shown here is derived from an EMBL/GenBank/DDBJ whole genome shotgun (WGS) entry which is preliminary data.</text>
</comment>
<evidence type="ECO:0000256" key="4">
    <source>
        <dbReference type="ARBA" id="ARBA00023242"/>
    </source>
</evidence>
<feature type="compositionally biased region" description="Polar residues" evidence="6">
    <location>
        <begin position="10"/>
        <end position="20"/>
    </location>
</feature>
<name>A0ABR1YT99_9PEZI</name>
<protein>
    <submittedName>
        <fullName evidence="8">HORMA domain-containing protein</fullName>
    </submittedName>
</protein>
<dbReference type="SUPFAM" id="SSF57903">
    <property type="entry name" value="FYVE/PHD zinc finger"/>
    <property type="match status" value="1"/>
</dbReference>
<feature type="domain" description="HORMA" evidence="7">
    <location>
        <begin position="88"/>
        <end position="317"/>
    </location>
</feature>
<proteinExistence type="predicted"/>
<dbReference type="Gene3D" id="3.30.900.10">
    <property type="entry name" value="HORMA domain"/>
    <property type="match status" value="1"/>
</dbReference>
<keyword evidence="5" id="KW-0469">Meiosis</keyword>
<dbReference type="Pfam" id="PF02301">
    <property type="entry name" value="HORMA"/>
    <property type="match status" value="1"/>
</dbReference>